<evidence type="ECO:0000313" key="15">
    <source>
        <dbReference type="Proteomes" id="UP000233414"/>
    </source>
</evidence>
<dbReference type="Gene3D" id="3.30.70.1050">
    <property type="entry name" value="Trigger factor ribosome-binding domain"/>
    <property type="match status" value="1"/>
</dbReference>
<keyword evidence="10" id="KW-0175">Coiled coil</keyword>
<dbReference type="InterPro" id="IPR008880">
    <property type="entry name" value="Trigger_fac_C"/>
</dbReference>
<dbReference type="NCBIfam" id="TIGR00115">
    <property type="entry name" value="tig"/>
    <property type="match status" value="1"/>
</dbReference>
<dbReference type="GO" id="GO:0003755">
    <property type="term" value="F:peptidyl-prolyl cis-trans isomerase activity"/>
    <property type="evidence" value="ECO:0007669"/>
    <property type="project" value="UniProtKB-UniRule"/>
</dbReference>
<dbReference type="InterPro" id="IPR027304">
    <property type="entry name" value="Trigger_fact/SurA_dom_sf"/>
</dbReference>
<dbReference type="Pfam" id="PF05698">
    <property type="entry name" value="Trigger_C"/>
    <property type="match status" value="1"/>
</dbReference>
<sequence>MLKEIKKIKETQLELTCEASLEEMAPCLNKAAKRISQQKKIAGFRPGKAPYEVIKKEVGEMNIYQEALDEIVSQSYFKIINEEKLRVIGHPEINIQILIPNQPIVYKATVALLPKVKLCDCKNIKIKKPEIEIKQKQINDVLEDLQKRRAKEILVNREIQKKDKVNVNIEMFLNKVPLEDGQIKDHSIIIGDPYFIPGFLENLIGLKKEENKEFELKMPESYYNKNLANKIINFKVKINSVFQIDLPELNDEFAISLGQFKTLEDLIKQLKENLQIEENLKIEEKLEEEILEKLINQSSFEEISDNLIKSETDKMFLELEQGVLNQGAKIEDYLNHLKKTKEDLEKDFRLLAIKRIKSILIIEEIAENETMQISESEINEEINNLLKTYPANKEIEKQIQSEEYKKHLKNKLLNKKVLDFLKKTCLL</sequence>
<evidence type="ECO:0000259" key="12">
    <source>
        <dbReference type="Pfam" id="PF05697"/>
    </source>
</evidence>
<proteinExistence type="inferred from homology"/>
<comment type="similarity">
    <text evidence="2 9">Belongs to the FKBP-type PPIase family. Tig subfamily.</text>
</comment>
<dbReference type="Gene3D" id="1.10.3120.10">
    <property type="entry name" value="Trigger factor, C-terminal domain"/>
    <property type="match status" value="1"/>
</dbReference>
<dbReference type="InterPro" id="IPR037041">
    <property type="entry name" value="Trigger_fac_C_sf"/>
</dbReference>
<dbReference type="AlphaFoldDB" id="A0A2N1UNT1"/>
<dbReference type="GO" id="GO:0015031">
    <property type="term" value="P:protein transport"/>
    <property type="evidence" value="ECO:0007669"/>
    <property type="project" value="UniProtKB-UniRule"/>
</dbReference>
<dbReference type="Pfam" id="PF00254">
    <property type="entry name" value="FKBP_C"/>
    <property type="match status" value="1"/>
</dbReference>
<dbReference type="EC" id="5.2.1.8" evidence="3 9"/>
<evidence type="ECO:0000256" key="9">
    <source>
        <dbReference type="HAMAP-Rule" id="MF_00303"/>
    </source>
</evidence>
<evidence type="ECO:0000256" key="5">
    <source>
        <dbReference type="ARBA" id="ARBA00023110"/>
    </source>
</evidence>
<name>A0A2N1UNT1_9BACT</name>
<accession>A0A2N1UNT1</accession>
<dbReference type="InterPro" id="IPR005215">
    <property type="entry name" value="Trig_fac"/>
</dbReference>
<evidence type="ECO:0000256" key="10">
    <source>
        <dbReference type="SAM" id="Coils"/>
    </source>
</evidence>
<dbReference type="Gene3D" id="3.10.50.40">
    <property type="match status" value="1"/>
</dbReference>
<dbReference type="Pfam" id="PF05697">
    <property type="entry name" value="Trigger_N"/>
    <property type="match status" value="1"/>
</dbReference>
<reference evidence="14 15" key="1">
    <citation type="journal article" date="2017" name="ISME J.">
        <title>Potential for microbial H2 and metal transformations associated with novel bacteria and archaea in deep terrestrial subsurface sediments.</title>
        <authorList>
            <person name="Hernsdorf A.W."/>
            <person name="Amano Y."/>
            <person name="Miyakawa K."/>
            <person name="Ise K."/>
            <person name="Suzuki Y."/>
            <person name="Anantharaman K."/>
            <person name="Probst A."/>
            <person name="Burstein D."/>
            <person name="Thomas B.C."/>
            <person name="Banfield J.F."/>
        </authorList>
    </citation>
    <scope>NUCLEOTIDE SEQUENCE [LARGE SCALE GENOMIC DNA]</scope>
    <source>
        <strain evidence="14">HGW-Kuenenbacteria-1</strain>
    </source>
</reference>
<dbReference type="InterPro" id="IPR036611">
    <property type="entry name" value="Trigger_fac_ribosome-bd_sf"/>
</dbReference>
<evidence type="ECO:0000259" key="11">
    <source>
        <dbReference type="Pfam" id="PF00254"/>
    </source>
</evidence>
<evidence type="ECO:0000256" key="6">
    <source>
        <dbReference type="ARBA" id="ARBA00023186"/>
    </source>
</evidence>
<dbReference type="HAMAP" id="MF_00303">
    <property type="entry name" value="Trigger_factor_Tig"/>
    <property type="match status" value="1"/>
</dbReference>
<comment type="caution">
    <text evidence="14">The sequence shown here is derived from an EMBL/GenBank/DDBJ whole genome shotgun (WGS) entry which is preliminary data.</text>
</comment>
<feature type="coiled-coil region" evidence="10">
    <location>
        <begin position="260"/>
        <end position="297"/>
    </location>
</feature>
<comment type="function">
    <text evidence="9">Involved in protein export. Acts as a chaperone by maintaining the newly synthesized protein in an open conformation. Functions as a peptidyl-prolyl cis-trans isomerase.</text>
</comment>
<dbReference type="InterPro" id="IPR008881">
    <property type="entry name" value="Trigger_fac_ribosome-bd_bac"/>
</dbReference>
<evidence type="ECO:0000256" key="4">
    <source>
        <dbReference type="ARBA" id="ARBA00016902"/>
    </source>
</evidence>
<keyword evidence="6 9" id="KW-0143">Chaperone</keyword>
<feature type="domain" description="Trigger factor C-terminal" evidence="13">
    <location>
        <begin position="262"/>
        <end position="422"/>
    </location>
</feature>
<comment type="catalytic activity">
    <reaction evidence="1 9">
        <text>[protein]-peptidylproline (omega=180) = [protein]-peptidylproline (omega=0)</text>
        <dbReference type="Rhea" id="RHEA:16237"/>
        <dbReference type="Rhea" id="RHEA-COMP:10747"/>
        <dbReference type="Rhea" id="RHEA-COMP:10748"/>
        <dbReference type="ChEBI" id="CHEBI:83833"/>
        <dbReference type="ChEBI" id="CHEBI:83834"/>
        <dbReference type="EC" id="5.2.1.8"/>
    </reaction>
</comment>
<dbReference type="InterPro" id="IPR001179">
    <property type="entry name" value="PPIase_FKBP_dom"/>
</dbReference>
<dbReference type="SUPFAM" id="SSF109998">
    <property type="entry name" value="Triger factor/SurA peptide-binding domain-like"/>
    <property type="match status" value="1"/>
</dbReference>
<evidence type="ECO:0000256" key="3">
    <source>
        <dbReference type="ARBA" id="ARBA00013194"/>
    </source>
</evidence>
<feature type="domain" description="PPIase FKBP-type" evidence="11">
    <location>
        <begin position="157"/>
        <end position="237"/>
    </location>
</feature>
<keyword evidence="7 9" id="KW-0413">Isomerase</keyword>
<keyword evidence="9" id="KW-0132">Cell division</keyword>
<organism evidence="14 15">
    <name type="scientific">Candidatus Kuenenbacteria bacterium HGW-Kuenenbacteria-1</name>
    <dbReference type="NCBI Taxonomy" id="2013812"/>
    <lineage>
        <taxon>Bacteria</taxon>
        <taxon>Candidatus Kueneniibacteriota</taxon>
    </lineage>
</organism>
<dbReference type="Proteomes" id="UP000233414">
    <property type="component" value="Unassembled WGS sequence"/>
</dbReference>
<comment type="domain">
    <text evidence="9">Consists of 3 domains; the N-terminus binds the ribosome, the middle domain has PPIase activity, while the C-terminus has intrinsic chaperone activity on its own.</text>
</comment>
<dbReference type="PIRSF" id="PIRSF003095">
    <property type="entry name" value="Trigger_factor"/>
    <property type="match status" value="1"/>
</dbReference>
<comment type="subcellular location">
    <subcellularLocation>
        <location evidence="9">Cytoplasm</location>
    </subcellularLocation>
    <text evidence="9">About half TF is bound to the ribosome near the polypeptide exit tunnel while the other half is free in the cytoplasm.</text>
</comment>
<keyword evidence="9" id="KW-0963">Cytoplasm</keyword>
<dbReference type="GO" id="GO:0005737">
    <property type="term" value="C:cytoplasm"/>
    <property type="evidence" value="ECO:0007669"/>
    <property type="project" value="UniProtKB-SubCell"/>
</dbReference>
<evidence type="ECO:0000259" key="13">
    <source>
        <dbReference type="Pfam" id="PF05698"/>
    </source>
</evidence>
<evidence type="ECO:0000256" key="1">
    <source>
        <dbReference type="ARBA" id="ARBA00000971"/>
    </source>
</evidence>
<dbReference type="InterPro" id="IPR046357">
    <property type="entry name" value="PPIase_dom_sf"/>
</dbReference>
<evidence type="ECO:0000256" key="7">
    <source>
        <dbReference type="ARBA" id="ARBA00023235"/>
    </source>
</evidence>
<dbReference type="GO" id="GO:0006457">
    <property type="term" value="P:protein folding"/>
    <property type="evidence" value="ECO:0007669"/>
    <property type="project" value="UniProtKB-UniRule"/>
</dbReference>
<keyword evidence="5 9" id="KW-0697">Rotamase</keyword>
<evidence type="ECO:0000256" key="8">
    <source>
        <dbReference type="ARBA" id="ARBA00029986"/>
    </source>
</evidence>
<dbReference type="GO" id="GO:0051301">
    <property type="term" value="P:cell division"/>
    <property type="evidence" value="ECO:0007669"/>
    <property type="project" value="UniProtKB-KW"/>
</dbReference>
<feature type="domain" description="Trigger factor ribosome-binding bacterial" evidence="12">
    <location>
        <begin position="2"/>
        <end position="145"/>
    </location>
</feature>
<dbReference type="EMBL" id="PGYQ01000003">
    <property type="protein sequence ID" value="PKL72498.1"/>
    <property type="molecule type" value="Genomic_DNA"/>
</dbReference>
<dbReference type="SUPFAM" id="SSF102735">
    <property type="entry name" value="Trigger factor ribosome-binding domain"/>
    <property type="match status" value="1"/>
</dbReference>
<evidence type="ECO:0000313" key="14">
    <source>
        <dbReference type="EMBL" id="PKL72498.1"/>
    </source>
</evidence>
<protein>
    <recommendedName>
        <fullName evidence="4 9">Trigger factor</fullName>
        <shortName evidence="9">TF</shortName>
        <ecNumber evidence="3 9">5.2.1.8</ecNumber>
    </recommendedName>
    <alternativeName>
        <fullName evidence="8 9">PPIase</fullName>
    </alternativeName>
</protein>
<dbReference type="SUPFAM" id="SSF54534">
    <property type="entry name" value="FKBP-like"/>
    <property type="match status" value="1"/>
</dbReference>
<keyword evidence="9" id="KW-0131">Cell cycle</keyword>
<gene>
    <name evidence="9 14" type="primary">tig</name>
    <name evidence="14" type="ORF">CVV26_01250</name>
</gene>
<evidence type="ECO:0000256" key="2">
    <source>
        <dbReference type="ARBA" id="ARBA00005464"/>
    </source>
</evidence>